<keyword evidence="2 9" id="KW-0813">Transport</keyword>
<dbReference type="InterPro" id="IPR005791">
    <property type="entry name" value="SecD"/>
</dbReference>
<evidence type="ECO:0000256" key="6">
    <source>
        <dbReference type="ARBA" id="ARBA00022989"/>
    </source>
</evidence>
<dbReference type="PRINTS" id="PR00702">
    <property type="entry name" value="ACRIFLAVINRP"/>
</dbReference>
<reference evidence="13 14" key="1">
    <citation type="submission" date="2023-04" db="EMBL/GenBank/DDBJ databases">
        <title>Spirochaete genome identified in red abalone sample constitutes a novel genus.</title>
        <authorList>
            <person name="Sharma S.P."/>
            <person name="Purcell C.M."/>
            <person name="Hyde J.R."/>
            <person name="Severin A.J."/>
        </authorList>
    </citation>
    <scope>NUCLEOTIDE SEQUENCE [LARGE SCALE GENOMIC DNA]</scope>
    <source>
        <strain evidence="13 14">SP-2023</strain>
    </source>
</reference>
<evidence type="ECO:0000256" key="2">
    <source>
        <dbReference type="ARBA" id="ARBA00022448"/>
    </source>
</evidence>
<dbReference type="InterPro" id="IPR001036">
    <property type="entry name" value="Acrflvin-R"/>
</dbReference>
<sequence>MGKISRFSIVLVSIALALWGLYPSIWWYFVATDEEQSYANMTRTTLAEELRQATETDVLEFQKLSYEDKNALAKDVLGKDQAYILDVAKRYRENYRDVEKPDSWTLEAIGRMFGGDEAGRELMRESLEDYKLEQILVYRSRKNSALRLGLDLNGGQSVMVRPNPDEFAAEVDELLAESNQGRQEIEGYLQNRIVASLQSRIDQFGLTEPEIYSYQDGRIEIVMPSQNKVAGQTDTGVVETLLQVKGSLEFHLVNEQETEKLSSYLNVNPLKSRELSETGELKDYKLPAGQVIRGYYEKDKYAMDRLRGYLVLESETLLDGENVTNARMDKDNVGQWEIGYNLNQDGAAKQQKIFTNNPGRLMAIVLDKRVLSYPRISDNAGSGGSYSGGRIKGRFSDREATNLVNVLNSGNLPVAMDIDSQRVVGATLGEESIRSGLIGIAIGLLAVVLFMVFYYRSAGFIADVALVLNLFFLIAILATMNSTLTLTGIAGIILTIGMSVDANVIIYERIKEELFSGKSRKAAIEVGFSRAFWTIIDANITTGIAAICLALFGNGGIRGFAITLAWGIVCSLFTVLFVARLIFDFNTDVLKCKKLAIMWRKISSGNNSQQSLGGV</sequence>
<keyword evidence="7 9" id="KW-0811">Translocation</keyword>
<dbReference type="Proteomes" id="UP001228690">
    <property type="component" value="Chromosome"/>
</dbReference>
<feature type="domain" description="SecDF P1 head subdomain" evidence="12">
    <location>
        <begin position="308"/>
        <end position="414"/>
    </location>
</feature>
<comment type="subunit">
    <text evidence="9">Forms a complex with SecF. Part of the essential Sec protein translocation apparatus which comprises SecA, SecYEG and auxiliary proteins SecDF. Other proteins may also be involved.</text>
</comment>
<feature type="transmembrane region" description="Helical" evidence="9">
    <location>
        <begin position="559"/>
        <end position="583"/>
    </location>
</feature>
<evidence type="ECO:0000256" key="3">
    <source>
        <dbReference type="ARBA" id="ARBA00022475"/>
    </source>
</evidence>
<feature type="transmembrane region" description="Helical" evidence="9">
    <location>
        <begin position="7"/>
        <end position="29"/>
    </location>
</feature>
<dbReference type="Pfam" id="PF21760">
    <property type="entry name" value="SecD_1st"/>
    <property type="match status" value="1"/>
</dbReference>
<evidence type="ECO:0000313" key="13">
    <source>
        <dbReference type="EMBL" id="WGK68427.1"/>
    </source>
</evidence>
<evidence type="ECO:0000259" key="11">
    <source>
        <dbReference type="Pfam" id="PF21760"/>
    </source>
</evidence>
<evidence type="ECO:0000256" key="9">
    <source>
        <dbReference type="HAMAP-Rule" id="MF_01463"/>
    </source>
</evidence>
<evidence type="ECO:0000256" key="4">
    <source>
        <dbReference type="ARBA" id="ARBA00022692"/>
    </source>
</evidence>
<evidence type="ECO:0000256" key="8">
    <source>
        <dbReference type="ARBA" id="ARBA00023136"/>
    </source>
</evidence>
<dbReference type="PANTHER" id="PTHR30081:SF1">
    <property type="entry name" value="PROTEIN TRANSLOCASE SUBUNIT SECD"/>
    <property type="match status" value="1"/>
</dbReference>
<comment type="subcellular location">
    <subcellularLocation>
        <location evidence="1 9">Cell membrane</location>
        <topology evidence="1 9">Multi-pass membrane protein</topology>
    </subcellularLocation>
</comment>
<dbReference type="RefSeq" id="WP_326926608.1">
    <property type="nucleotide sequence ID" value="NZ_CP123443.1"/>
</dbReference>
<feature type="transmembrane region" description="Helical" evidence="9">
    <location>
        <begin position="486"/>
        <end position="510"/>
    </location>
</feature>
<dbReference type="InterPro" id="IPR055344">
    <property type="entry name" value="SecD_SecF_C_bact"/>
</dbReference>
<keyword evidence="3 9" id="KW-1003">Cell membrane</keyword>
<dbReference type="SUPFAM" id="SSF82866">
    <property type="entry name" value="Multidrug efflux transporter AcrB transmembrane domain"/>
    <property type="match status" value="1"/>
</dbReference>
<accession>A0ABY8MEM9</accession>
<dbReference type="EMBL" id="CP123443">
    <property type="protein sequence ID" value="WGK68427.1"/>
    <property type="molecule type" value="Genomic_DNA"/>
</dbReference>
<feature type="transmembrane region" description="Helical" evidence="9">
    <location>
        <begin position="460"/>
        <end position="480"/>
    </location>
</feature>
<feature type="transmembrane region" description="Helical" evidence="9">
    <location>
        <begin position="436"/>
        <end position="455"/>
    </location>
</feature>
<evidence type="ECO:0000256" key="7">
    <source>
        <dbReference type="ARBA" id="ARBA00023010"/>
    </source>
</evidence>
<comment type="function">
    <text evidence="9">Part of the Sec protein translocase complex. Interacts with the SecYEG preprotein conducting channel. SecDF uses the proton motive force (PMF) to complete protein translocation after the ATP-dependent function of SecA.</text>
</comment>
<dbReference type="Gene3D" id="3.30.70.3400">
    <property type="match status" value="1"/>
</dbReference>
<dbReference type="Pfam" id="PF22599">
    <property type="entry name" value="SecDF_P1_head"/>
    <property type="match status" value="1"/>
</dbReference>
<proteinExistence type="inferred from homology"/>
<dbReference type="NCBIfam" id="TIGR00916">
    <property type="entry name" value="2A0604s01"/>
    <property type="match status" value="1"/>
</dbReference>
<dbReference type="InterPro" id="IPR054384">
    <property type="entry name" value="SecDF_P1_head"/>
</dbReference>
<dbReference type="Gene3D" id="3.30.1360.200">
    <property type="match status" value="1"/>
</dbReference>
<dbReference type="Gene3D" id="1.20.1640.10">
    <property type="entry name" value="Multidrug efflux transporter AcrB transmembrane domain"/>
    <property type="match status" value="1"/>
</dbReference>
<evidence type="ECO:0000259" key="10">
    <source>
        <dbReference type="Pfam" id="PF02355"/>
    </source>
</evidence>
<evidence type="ECO:0000313" key="14">
    <source>
        <dbReference type="Proteomes" id="UP001228690"/>
    </source>
</evidence>
<dbReference type="InterPro" id="IPR048634">
    <property type="entry name" value="SecD_SecF_C"/>
</dbReference>
<dbReference type="HAMAP" id="MF_01463_B">
    <property type="entry name" value="SecD_B"/>
    <property type="match status" value="1"/>
</dbReference>
<keyword evidence="4 9" id="KW-0812">Transmembrane</keyword>
<comment type="similarity">
    <text evidence="9">Belongs to the SecD/SecF family. SecD subfamily.</text>
</comment>
<dbReference type="PANTHER" id="PTHR30081">
    <property type="entry name" value="PROTEIN-EXPORT MEMBRANE PROTEIN SEC"/>
    <property type="match status" value="1"/>
</dbReference>
<keyword evidence="14" id="KW-1185">Reference proteome</keyword>
<gene>
    <name evidence="9 13" type="primary">secD</name>
    <name evidence="13" type="ORF">P0082_08025</name>
</gene>
<dbReference type="InterPro" id="IPR048631">
    <property type="entry name" value="SecD_1st"/>
</dbReference>
<evidence type="ECO:0000259" key="12">
    <source>
        <dbReference type="Pfam" id="PF22599"/>
    </source>
</evidence>
<evidence type="ECO:0000256" key="5">
    <source>
        <dbReference type="ARBA" id="ARBA00022927"/>
    </source>
</evidence>
<organism evidence="13 14">
    <name type="scientific">Candidatus Haliotispira prima</name>
    <dbReference type="NCBI Taxonomy" id="3034016"/>
    <lineage>
        <taxon>Bacteria</taxon>
        <taxon>Pseudomonadati</taxon>
        <taxon>Spirochaetota</taxon>
        <taxon>Spirochaetia</taxon>
        <taxon>Spirochaetales</taxon>
        <taxon>Spirochaetaceae</taxon>
        <taxon>Candidatus Haliotispira</taxon>
    </lineage>
</organism>
<keyword evidence="8 9" id="KW-0472">Membrane</keyword>
<feature type="transmembrane region" description="Helical" evidence="9">
    <location>
        <begin position="531"/>
        <end position="553"/>
    </location>
</feature>
<protein>
    <recommendedName>
        <fullName evidence="9">Protein translocase subunit SecD</fullName>
    </recommendedName>
</protein>
<keyword evidence="5 9" id="KW-0653">Protein transport</keyword>
<dbReference type="NCBIfam" id="TIGR01129">
    <property type="entry name" value="secD"/>
    <property type="match status" value="1"/>
</dbReference>
<name>A0ABY8MEM9_9SPIO</name>
<feature type="domain" description="Protein export membrane protein SecD/SecF C-terminal" evidence="10">
    <location>
        <begin position="416"/>
        <end position="582"/>
    </location>
</feature>
<dbReference type="Pfam" id="PF02355">
    <property type="entry name" value="SecD_SecF_C"/>
    <property type="match status" value="1"/>
</dbReference>
<keyword evidence="6 9" id="KW-1133">Transmembrane helix</keyword>
<dbReference type="InterPro" id="IPR022813">
    <property type="entry name" value="SecD/SecF_arch_bac"/>
</dbReference>
<evidence type="ECO:0000256" key="1">
    <source>
        <dbReference type="ARBA" id="ARBA00004651"/>
    </source>
</evidence>
<feature type="domain" description="Protein translocase subunit SecDF P1" evidence="11">
    <location>
        <begin position="193"/>
        <end position="255"/>
    </location>
</feature>